<protein>
    <submittedName>
        <fullName evidence="4">BamA/TamA family outer membrane protein</fullName>
    </submittedName>
</protein>
<dbReference type="RefSeq" id="WP_311333794.1">
    <property type="nucleotide sequence ID" value="NZ_JAVRHZ010000009.1"/>
</dbReference>
<organism evidence="4 5">
    <name type="scientific">Patiriisocius hiemis</name>
    <dbReference type="NCBI Taxonomy" id="3075604"/>
    <lineage>
        <taxon>Bacteria</taxon>
        <taxon>Pseudomonadati</taxon>
        <taxon>Bacteroidota</taxon>
        <taxon>Flavobacteriia</taxon>
        <taxon>Flavobacteriales</taxon>
        <taxon>Flavobacteriaceae</taxon>
        <taxon>Patiriisocius</taxon>
    </lineage>
</organism>
<evidence type="ECO:0000259" key="3">
    <source>
        <dbReference type="Pfam" id="PF01103"/>
    </source>
</evidence>
<gene>
    <name evidence="4" type="ORF">RM538_12565</name>
</gene>
<evidence type="ECO:0000313" key="4">
    <source>
        <dbReference type="EMBL" id="MDT0556843.1"/>
    </source>
</evidence>
<reference evidence="4 5" key="1">
    <citation type="submission" date="2023-09" db="EMBL/GenBank/DDBJ databases">
        <authorList>
            <person name="Rey-Velasco X."/>
        </authorList>
    </citation>
    <scope>NUCLEOTIDE SEQUENCE [LARGE SCALE GENOMIC DNA]</scope>
    <source>
        <strain evidence="4 5">W242</strain>
    </source>
</reference>
<proteinExistence type="predicted"/>
<name>A0ABU2YIE9_9FLAO</name>
<dbReference type="InterPro" id="IPR000184">
    <property type="entry name" value="Bac_surfAg_D15"/>
</dbReference>
<comment type="subcellular location">
    <subcellularLocation>
        <location evidence="1">Membrane</location>
    </subcellularLocation>
</comment>
<sequence>MIKILTKISLLFILAIYISSCNAVKRVPDDKFLLTENEITVDGEEIKDAGVYSQLYQRPNPKIPVLGIPFGLHIYNMADPQPDSTYIKWLNKKPKRKERLESFISKKQVDEIGNSYIGFNKWLEKSGDAPVIVSEEKTNKSLERIKAWYSKRGWFNTKGDYEVIPDSNKKKRASVKYDITRYKPYFIDSISKEITSPAVDSIFEDTKNNTFIKKGKQYAATDFENEVARLNIQFRNSGLYYFDQSYIRFEADTVNTGHKANIKYLIPDRKITIGDTTFTEPFRVHKINQVRIVTDYSFNNRNRKWGDSAVYNGYQLFSYDELKYRPKAITDALSITPNTIFKDIDRTLTYNQINDLRIFKYPNISYQNDPQDSTGTGLIATVLLSPKKKYSAGVDFDVIPIPSPIQQFGIGFNSRFQIRNVFRGAEIFEVSGGGSIGSSKDAGDNESSFFNISDVGANVKLTIPRFLFPFNTDKIIPKYMSPNTSISAGINAQNNIGLDRQNFNTIFNYSWKPSKFKTYQFDLVNLQFVRNLNAENYFDVYKNSFNQLNDIANTIENQNPGALDPNDYSLNADNEIVLTIPDGANNFITNISNFTNLQENIETINVINERRERLTENNLIFSSAFTWTRDTRANIFDNNFSRLRWRLETAGNLLSAISNVAGFERNDDGNFEALGVEYSQYVKGETEFIKHWEVGNDAIFAIRAFGGIAVPFGNSNSIPFIKSYFAGGANDNRGWRAYDLGPGSSGSIDEFNEANLKIALNAEYRYTILGAFKGAFFIDSGNIWNVLDNVEDEASSFTSISDISELAIASGLGLRYDFGFFVLRFDVGFKTYDPARKEGARWFKDYNFSNAVYNIGINYPF</sequence>
<dbReference type="EMBL" id="JAVRHZ010000009">
    <property type="protein sequence ID" value="MDT0556843.1"/>
    <property type="molecule type" value="Genomic_DNA"/>
</dbReference>
<dbReference type="Proteomes" id="UP001254488">
    <property type="component" value="Unassembled WGS sequence"/>
</dbReference>
<accession>A0ABU2YIE9</accession>
<comment type="caution">
    <text evidence="4">The sequence shown here is derived from an EMBL/GenBank/DDBJ whole genome shotgun (WGS) entry which is preliminary data.</text>
</comment>
<dbReference type="Pfam" id="PF01103">
    <property type="entry name" value="Omp85"/>
    <property type="match status" value="1"/>
</dbReference>
<dbReference type="Gene3D" id="2.40.160.50">
    <property type="entry name" value="membrane protein fhac: a member of the omp85/tpsb transporter family"/>
    <property type="match status" value="1"/>
</dbReference>
<evidence type="ECO:0000313" key="5">
    <source>
        <dbReference type="Proteomes" id="UP001254488"/>
    </source>
</evidence>
<evidence type="ECO:0000256" key="2">
    <source>
        <dbReference type="ARBA" id="ARBA00023136"/>
    </source>
</evidence>
<keyword evidence="2" id="KW-0472">Membrane</keyword>
<feature type="domain" description="Bacterial surface antigen (D15)" evidence="3">
    <location>
        <begin position="430"/>
        <end position="836"/>
    </location>
</feature>
<keyword evidence="5" id="KW-1185">Reference proteome</keyword>
<evidence type="ECO:0000256" key="1">
    <source>
        <dbReference type="ARBA" id="ARBA00004370"/>
    </source>
</evidence>